<keyword evidence="3" id="KW-1185">Reference proteome</keyword>
<dbReference type="NCBIfam" id="TIGR01167">
    <property type="entry name" value="LPXTG_anchor"/>
    <property type="match status" value="1"/>
</dbReference>
<dbReference type="AlphaFoldDB" id="A0A2H1EHE7"/>
<keyword evidence="1" id="KW-0472">Membrane</keyword>
<evidence type="ECO:0000313" key="3">
    <source>
        <dbReference type="Proteomes" id="UP000232412"/>
    </source>
</evidence>
<evidence type="ECO:0000256" key="1">
    <source>
        <dbReference type="SAM" id="Phobius"/>
    </source>
</evidence>
<dbReference type="Proteomes" id="UP000232412">
    <property type="component" value="Unassembled WGS sequence"/>
</dbReference>
<dbReference type="RefSeq" id="WP_101010273.1">
    <property type="nucleotide sequence ID" value="NZ_FRFC01000004.1"/>
</dbReference>
<reference evidence="3" key="1">
    <citation type="submission" date="2016-12" db="EMBL/GenBank/DDBJ databases">
        <authorList>
            <person name="Herbold C."/>
        </authorList>
    </citation>
    <scope>NUCLEOTIDE SEQUENCE [LARGE SCALE GENOMIC DNA]</scope>
</reference>
<evidence type="ECO:0000313" key="2">
    <source>
        <dbReference type="EMBL" id="SHO46412.1"/>
    </source>
</evidence>
<sequence length="393" mass="41637">MKILASSLLVLLIASSFVSVHAQQPQLASYRETAHILVDEKVQNQTTAFVTLASTSPVEMRVPADLAETIQNAANVTSVVITNANNCVLGVQDQGCVIVVINSPSLIESYNITKIQTDAQAVGDTIIGHVNKAFALNAAFNNVYVNPKGDLSSALGTSGVVSGNRTISVVYTMSRPDSAYLFDGLSAILIPKQIRDDGGFFTAASKMAEDSNSTVTFAMTPAKEASLYQLQVSKHIPIKGTITTIKPLDLLGVPTLQKSSYFDVGFFPLNSILDVTVIANQTIAITGHGGDIVPTTTKGGQQVPSDLTKTGWVLDPVQGQQVSAVYLFGKDNSITEDQATITLGTGLPTDNQPSQNNTTTTITPPKTDNNSIYVLVGIVAVGAAAVYLFMKRR</sequence>
<organism evidence="2 3">
    <name type="scientific">Nitrosotalea sinensis</name>
    <dbReference type="NCBI Taxonomy" id="1499975"/>
    <lineage>
        <taxon>Archaea</taxon>
        <taxon>Nitrososphaerota</taxon>
        <taxon>Nitrososphaeria</taxon>
        <taxon>Nitrosotaleales</taxon>
        <taxon>Nitrosotaleaceae</taxon>
        <taxon>Nitrosotalea</taxon>
    </lineage>
</organism>
<dbReference type="EMBL" id="FRFC01000004">
    <property type="protein sequence ID" value="SHO46412.1"/>
    <property type="molecule type" value="Genomic_DNA"/>
</dbReference>
<accession>A0A2H1EHE7</accession>
<proteinExistence type="predicted"/>
<dbReference type="OrthoDB" id="11183at2157"/>
<protein>
    <submittedName>
        <fullName evidence="2">Uncharacterized protein</fullName>
    </submittedName>
</protein>
<feature type="transmembrane region" description="Helical" evidence="1">
    <location>
        <begin position="372"/>
        <end position="390"/>
    </location>
</feature>
<gene>
    <name evidence="2" type="ORF">NSIN_30102</name>
</gene>
<keyword evidence="1" id="KW-1133">Transmembrane helix</keyword>
<name>A0A2H1EHE7_9ARCH</name>
<keyword evidence="1" id="KW-0812">Transmembrane</keyword>